<dbReference type="Proteomes" id="UP001201549">
    <property type="component" value="Unassembled WGS sequence"/>
</dbReference>
<keyword evidence="4" id="KW-1185">Reference proteome</keyword>
<dbReference type="InterPro" id="IPR036217">
    <property type="entry name" value="MethylDNA_cys_MeTrfase_DNAb"/>
</dbReference>
<keyword evidence="1" id="KW-0227">DNA damage</keyword>
<comment type="caution">
    <text evidence="3">The sequence shown here is derived from an EMBL/GenBank/DDBJ whole genome shotgun (WGS) entry which is preliminary data.</text>
</comment>
<dbReference type="EMBL" id="JAKOGG010000006">
    <property type="protein sequence ID" value="MCS4557027.1"/>
    <property type="molecule type" value="Genomic_DNA"/>
</dbReference>
<accession>A0ABT2FM38</accession>
<dbReference type="CDD" id="cd06445">
    <property type="entry name" value="ATase"/>
    <property type="match status" value="1"/>
</dbReference>
<evidence type="ECO:0000256" key="1">
    <source>
        <dbReference type="ARBA" id="ARBA00022763"/>
    </source>
</evidence>
<dbReference type="PANTHER" id="PTHR42942">
    <property type="entry name" value="6-O-METHYLGUANINE DNA METHYLTRANSFERASE"/>
    <property type="match status" value="1"/>
</dbReference>
<protein>
    <submittedName>
        <fullName evidence="3">MGMT family protein</fullName>
    </submittedName>
</protein>
<dbReference type="Gene3D" id="1.10.10.10">
    <property type="entry name" value="Winged helix-like DNA-binding domain superfamily/Winged helix DNA-binding domain"/>
    <property type="match status" value="1"/>
</dbReference>
<evidence type="ECO:0000259" key="2">
    <source>
        <dbReference type="Pfam" id="PF01035"/>
    </source>
</evidence>
<dbReference type="SUPFAM" id="SSF46767">
    <property type="entry name" value="Methylated DNA-protein cysteine methyltransferase, C-terminal domain"/>
    <property type="match status" value="1"/>
</dbReference>
<evidence type="ECO:0000313" key="3">
    <source>
        <dbReference type="EMBL" id="MCS4557027.1"/>
    </source>
</evidence>
<dbReference type="InterPro" id="IPR036388">
    <property type="entry name" value="WH-like_DNA-bd_sf"/>
</dbReference>
<dbReference type="InterPro" id="IPR014048">
    <property type="entry name" value="MethylDNA_cys_MeTrfase_DNA-bd"/>
</dbReference>
<feature type="domain" description="Methylated-DNA-[protein]-cysteine S-methyltransferase DNA binding" evidence="2">
    <location>
        <begin position="12"/>
        <end position="91"/>
    </location>
</feature>
<proteinExistence type="predicted"/>
<gene>
    <name evidence="3" type="ORF">L9G74_11285</name>
</gene>
<organism evidence="3 4">
    <name type="scientific">Shewanella electrica</name>
    <dbReference type="NCBI Taxonomy" id="515560"/>
    <lineage>
        <taxon>Bacteria</taxon>
        <taxon>Pseudomonadati</taxon>
        <taxon>Pseudomonadota</taxon>
        <taxon>Gammaproteobacteria</taxon>
        <taxon>Alteromonadales</taxon>
        <taxon>Shewanellaceae</taxon>
        <taxon>Shewanella</taxon>
    </lineage>
</organism>
<dbReference type="Pfam" id="PF01035">
    <property type="entry name" value="DNA_binding_1"/>
    <property type="match status" value="1"/>
</dbReference>
<reference evidence="4" key="2">
    <citation type="submission" date="2023-07" db="EMBL/GenBank/DDBJ databases">
        <title>Shewanella mangrovi sp. nov., an acetaldehyde- degrading bacterium isolated from mangrove sediment.</title>
        <authorList>
            <person name="Liu Y."/>
        </authorList>
    </citation>
    <scope>NUCLEOTIDE SEQUENCE [LARGE SCALE GENOMIC DNA]</scope>
    <source>
        <strain evidence="4">C32</strain>
    </source>
</reference>
<dbReference type="InterPro" id="IPR052520">
    <property type="entry name" value="ATL_DNA_repair"/>
</dbReference>
<reference evidence="3 4" key="1">
    <citation type="submission" date="2022-02" db="EMBL/GenBank/DDBJ databases">
        <authorList>
            <person name="Zhuang L."/>
        </authorList>
    </citation>
    <scope>NUCLEOTIDE SEQUENCE [LARGE SCALE GENOMIC DNA]</scope>
    <source>
        <strain evidence="3 4">C32</strain>
    </source>
</reference>
<dbReference type="PANTHER" id="PTHR42942:SF1">
    <property type="entry name" value="ALKYLTRANSFERASE-LIKE PROTEIN 1"/>
    <property type="match status" value="1"/>
</dbReference>
<dbReference type="RefSeq" id="WP_238896460.1">
    <property type="nucleotide sequence ID" value="NZ_JAKOGG010000006.1"/>
</dbReference>
<sequence>MSDNPEPLSPMQRIWWIVGMIPSGTITSYGKVADMAGLPGRARYVSRALKLAPTELSLPWHRVVNAQGKIAFAADTAPFREQTQLLRSEGVMVNQGKINRSEYEWHPDIATLVLGMPF</sequence>
<name>A0ABT2FM38_9GAMM</name>
<evidence type="ECO:0000313" key="4">
    <source>
        <dbReference type="Proteomes" id="UP001201549"/>
    </source>
</evidence>